<dbReference type="InterPro" id="IPR007730">
    <property type="entry name" value="SPOR-like_dom"/>
</dbReference>
<comment type="caution">
    <text evidence="4">The sequence shown here is derived from an EMBL/GenBank/DDBJ whole genome shotgun (WGS) entry which is preliminary data.</text>
</comment>
<proteinExistence type="predicted"/>
<dbReference type="Pfam" id="PF05036">
    <property type="entry name" value="SPOR"/>
    <property type="match status" value="1"/>
</dbReference>
<keyword evidence="2" id="KW-1133">Transmembrane helix</keyword>
<gene>
    <name evidence="4" type="ORF">GL267_02175</name>
</gene>
<evidence type="ECO:0000313" key="4">
    <source>
        <dbReference type="EMBL" id="NDU41491.1"/>
    </source>
</evidence>
<accession>A0A845U6N8</accession>
<dbReference type="RefSeq" id="WP_163096081.1">
    <property type="nucleotide sequence ID" value="NZ_CP127523.1"/>
</dbReference>
<organism evidence="4">
    <name type="scientific">Acidithiobacillus ferrianus</name>
    <dbReference type="NCBI Taxonomy" id="2678518"/>
    <lineage>
        <taxon>Bacteria</taxon>
        <taxon>Pseudomonadati</taxon>
        <taxon>Pseudomonadota</taxon>
        <taxon>Acidithiobacillia</taxon>
        <taxon>Acidithiobacillales</taxon>
        <taxon>Acidithiobacillaceae</taxon>
        <taxon>Acidithiobacillus</taxon>
    </lineage>
</organism>
<dbReference type="GO" id="GO:0042834">
    <property type="term" value="F:peptidoglycan binding"/>
    <property type="evidence" value="ECO:0007669"/>
    <property type="project" value="InterPro"/>
</dbReference>
<dbReference type="Gene3D" id="3.30.70.1070">
    <property type="entry name" value="Sporulation related repeat"/>
    <property type="match status" value="1"/>
</dbReference>
<feature type="region of interest" description="Disordered" evidence="1">
    <location>
        <begin position="1"/>
        <end position="38"/>
    </location>
</feature>
<dbReference type="PROSITE" id="PS51724">
    <property type="entry name" value="SPOR"/>
    <property type="match status" value="1"/>
</dbReference>
<keyword evidence="2" id="KW-0472">Membrane</keyword>
<feature type="compositionally biased region" description="Low complexity" evidence="1">
    <location>
        <begin position="10"/>
        <end position="23"/>
    </location>
</feature>
<name>A0A845U6N8_9PROT</name>
<evidence type="ECO:0000259" key="3">
    <source>
        <dbReference type="PROSITE" id="PS51724"/>
    </source>
</evidence>
<protein>
    <submittedName>
        <fullName evidence="4">SPOR domain-containing protein</fullName>
    </submittedName>
</protein>
<dbReference type="AlphaFoldDB" id="A0A845U6N8"/>
<feature type="domain" description="SPOR" evidence="3">
    <location>
        <begin position="181"/>
        <end position="265"/>
    </location>
</feature>
<dbReference type="SUPFAM" id="SSF110997">
    <property type="entry name" value="Sporulation related repeat"/>
    <property type="match status" value="1"/>
</dbReference>
<dbReference type="InterPro" id="IPR036680">
    <property type="entry name" value="SPOR-like_sf"/>
</dbReference>
<sequence length="278" mass="29502">MRDYKNQTSRPQLQAPRAPIAPRRPVEPEDDHEETSSLSAPARRWPWVLLLLVIVSSAGIWWWIARLPLSSEKLGLIADRIGLSAMTVSGGAAPMTLRKQSAGAVTRPGAQAPMRNPLAMTPSSNAAAAPATSTAAARSGVDFSFYRILPNMHVDIPADILGSGPGIPSAATARSDSGGNHPTHQPVTIQVGAFTNRAAAIVLRDRLALLGVGTQMEKVETRDHHTFYRLRTHTFDSLAAAQPTLAKIRGMGITPLLLGGGIIGSDLFDAPLSQPPAP</sequence>
<evidence type="ECO:0000256" key="2">
    <source>
        <dbReference type="SAM" id="Phobius"/>
    </source>
</evidence>
<keyword evidence="2" id="KW-0812">Transmembrane</keyword>
<dbReference type="EMBL" id="WNJL01000011">
    <property type="protein sequence ID" value="NDU41491.1"/>
    <property type="molecule type" value="Genomic_DNA"/>
</dbReference>
<feature type="region of interest" description="Disordered" evidence="1">
    <location>
        <begin position="107"/>
        <end position="126"/>
    </location>
</feature>
<evidence type="ECO:0000256" key="1">
    <source>
        <dbReference type="SAM" id="MobiDB-lite"/>
    </source>
</evidence>
<feature type="transmembrane region" description="Helical" evidence="2">
    <location>
        <begin position="45"/>
        <end position="64"/>
    </location>
</feature>
<reference evidence="4" key="1">
    <citation type="submission" date="2019-11" db="EMBL/GenBank/DDBJ databases">
        <title>Acidithiobacillus ferrianus sp. nov.: a facultatively anaerobic and extremely acidophilic chemolithoautotroph.</title>
        <authorList>
            <person name="Norris P.R."/>
            <person name="Falagan C."/>
            <person name="Moya-Beltran A."/>
            <person name="Castro M."/>
            <person name="Quatrini R."/>
            <person name="Johnson D.B."/>
        </authorList>
    </citation>
    <scope>NUCLEOTIDE SEQUENCE [LARGE SCALE GENOMIC DNA]</scope>
    <source>
        <strain evidence="4">MG</strain>
    </source>
</reference>